<keyword evidence="6" id="KW-0175">Coiled coil</keyword>
<organism evidence="8 9">
    <name type="scientific">Stigmatella aurantiaca</name>
    <dbReference type="NCBI Taxonomy" id="41"/>
    <lineage>
        <taxon>Bacteria</taxon>
        <taxon>Pseudomonadati</taxon>
        <taxon>Myxococcota</taxon>
        <taxon>Myxococcia</taxon>
        <taxon>Myxococcales</taxon>
        <taxon>Cystobacterineae</taxon>
        <taxon>Archangiaceae</taxon>
        <taxon>Stigmatella</taxon>
    </lineage>
</organism>
<dbReference type="Gene3D" id="3.30.565.10">
    <property type="entry name" value="Histidine kinase-like ATPase, C-terminal domain"/>
    <property type="match status" value="1"/>
</dbReference>
<dbReference type="Gene3D" id="3.30.450.40">
    <property type="match status" value="1"/>
</dbReference>
<dbReference type="PANTHER" id="PTHR42878:SF15">
    <property type="entry name" value="BACTERIOPHYTOCHROME"/>
    <property type="match status" value="1"/>
</dbReference>
<dbReference type="RefSeq" id="WP_075004856.1">
    <property type="nucleotide sequence ID" value="NZ_FOAP01000001.1"/>
</dbReference>
<dbReference type="GO" id="GO:0007234">
    <property type="term" value="P:osmosensory signaling via phosphorelay pathway"/>
    <property type="evidence" value="ECO:0007669"/>
    <property type="project" value="TreeGrafter"/>
</dbReference>
<proteinExistence type="predicted"/>
<comment type="catalytic activity">
    <reaction evidence="1">
        <text>ATP + protein L-histidine = ADP + protein N-phospho-L-histidine.</text>
        <dbReference type="EC" id="2.7.13.3"/>
    </reaction>
</comment>
<evidence type="ECO:0000256" key="6">
    <source>
        <dbReference type="SAM" id="Coils"/>
    </source>
</evidence>
<dbReference type="FunFam" id="3.30.565.10:FF:000006">
    <property type="entry name" value="Sensor histidine kinase WalK"/>
    <property type="match status" value="1"/>
</dbReference>
<dbReference type="PANTHER" id="PTHR42878">
    <property type="entry name" value="TWO-COMPONENT HISTIDINE KINASE"/>
    <property type="match status" value="1"/>
</dbReference>
<evidence type="ECO:0000256" key="3">
    <source>
        <dbReference type="ARBA" id="ARBA00022553"/>
    </source>
</evidence>
<dbReference type="Proteomes" id="UP000182719">
    <property type="component" value="Unassembled WGS sequence"/>
</dbReference>
<keyword evidence="3" id="KW-0597">Phosphoprotein</keyword>
<dbReference type="Pfam" id="PF02518">
    <property type="entry name" value="HATPase_c"/>
    <property type="match status" value="1"/>
</dbReference>
<dbReference type="GO" id="GO:0030295">
    <property type="term" value="F:protein kinase activator activity"/>
    <property type="evidence" value="ECO:0007669"/>
    <property type="project" value="TreeGrafter"/>
</dbReference>
<dbReference type="PRINTS" id="PR00344">
    <property type="entry name" value="BCTRLSENSOR"/>
</dbReference>
<evidence type="ECO:0000256" key="5">
    <source>
        <dbReference type="ARBA" id="ARBA00022777"/>
    </source>
</evidence>
<evidence type="ECO:0000313" key="8">
    <source>
        <dbReference type="EMBL" id="SEK46750.1"/>
    </source>
</evidence>
<gene>
    <name evidence="8" type="ORF">SAMN05444354_101648</name>
</gene>
<dbReference type="Pfam" id="PF05227">
    <property type="entry name" value="CHASE3"/>
    <property type="match status" value="1"/>
</dbReference>
<dbReference type="GO" id="GO:0000156">
    <property type="term" value="F:phosphorelay response regulator activity"/>
    <property type="evidence" value="ECO:0007669"/>
    <property type="project" value="TreeGrafter"/>
</dbReference>
<dbReference type="SUPFAM" id="SSF55781">
    <property type="entry name" value="GAF domain-like"/>
    <property type="match status" value="1"/>
</dbReference>
<dbReference type="InterPro" id="IPR036097">
    <property type="entry name" value="HisK_dim/P_sf"/>
</dbReference>
<dbReference type="Pfam" id="PF00512">
    <property type="entry name" value="HisKA"/>
    <property type="match status" value="1"/>
</dbReference>
<dbReference type="SUPFAM" id="SSF47384">
    <property type="entry name" value="Homodimeric domain of signal transducing histidine kinase"/>
    <property type="match status" value="1"/>
</dbReference>
<feature type="coiled-coil region" evidence="6">
    <location>
        <begin position="356"/>
        <end position="390"/>
    </location>
</feature>
<evidence type="ECO:0000313" key="9">
    <source>
        <dbReference type="Proteomes" id="UP000182719"/>
    </source>
</evidence>
<dbReference type="AlphaFoldDB" id="A0A1H7HCQ3"/>
<dbReference type="SMART" id="SM00387">
    <property type="entry name" value="HATPase_c"/>
    <property type="match status" value="1"/>
</dbReference>
<dbReference type="CDD" id="cd19410">
    <property type="entry name" value="HK9-like_sensor"/>
    <property type="match status" value="1"/>
</dbReference>
<name>A0A1H7HCQ3_STIAU</name>
<dbReference type="InterPro" id="IPR003018">
    <property type="entry name" value="GAF"/>
</dbReference>
<dbReference type="CDD" id="cd00082">
    <property type="entry name" value="HisKA"/>
    <property type="match status" value="1"/>
</dbReference>
<reference evidence="9" key="1">
    <citation type="submission" date="2016-10" db="EMBL/GenBank/DDBJ databases">
        <authorList>
            <person name="Varghese N."/>
            <person name="Submissions S."/>
        </authorList>
    </citation>
    <scope>NUCLEOTIDE SEQUENCE [LARGE SCALE GENOMIC DNA]</scope>
    <source>
        <strain evidence="9">DSM 17044</strain>
    </source>
</reference>
<dbReference type="InterPro" id="IPR003594">
    <property type="entry name" value="HATPase_dom"/>
</dbReference>
<dbReference type="InterPro" id="IPR007891">
    <property type="entry name" value="CHASE3"/>
</dbReference>
<keyword evidence="9" id="KW-1185">Reference proteome</keyword>
<dbReference type="EC" id="2.7.13.3" evidence="2"/>
<keyword evidence="5" id="KW-0418">Kinase</keyword>
<protein>
    <recommendedName>
        <fullName evidence="2">histidine kinase</fullName>
        <ecNumber evidence="2">2.7.13.3</ecNumber>
    </recommendedName>
</protein>
<dbReference type="InterPro" id="IPR003661">
    <property type="entry name" value="HisK_dim/P_dom"/>
</dbReference>
<feature type="domain" description="Histidine kinase" evidence="7">
    <location>
        <begin position="397"/>
        <end position="611"/>
    </location>
</feature>
<dbReference type="SMART" id="SM00065">
    <property type="entry name" value="GAF"/>
    <property type="match status" value="1"/>
</dbReference>
<dbReference type="InterPro" id="IPR004358">
    <property type="entry name" value="Sig_transdc_His_kin-like_C"/>
</dbReference>
<evidence type="ECO:0000256" key="2">
    <source>
        <dbReference type="ARBA" id="ARBA00012438"/>
    </source>
</evidence>
<dbReference type="SMART" id="SM00388">
    <property type="entry name" value="HisKA"/>
    <property type="match status" value="1"/>
</dbReference>
<dbReference type="InterPro" id="IPR050351">
    <property type="entry name" value="BphY/WalK/GraS-like"/>
</dbReference>
<sequence>MGIAFLCLHSTQRLSTSHGEVRHTLDVLASSEHLLSLLKDAETGQRGYLLVRDPLYLEPYQAATQAIGPALQRLRQLTSDNPRQQERLDRIEALTRQKLAELEGTLSLMRDGAPATAMELVHTGQGKRFMDSLRQLLHEVENEERQLLADRTERLEQVTQRNTAVVLGGIGLLGVLTLLAAGMTSRDFQALARAARERLKYEERLVALHAIDKAILRAASPLELIQPALSALRRMVGCERADLVLFEPGQAEARVLLCHEASDVLKEERISLSSPLATRALAGNGIQEVMRLSGAAGSTPSQPQLPEQESRYEVRLPLSPQHQRMGSLGLLSRHAHTFDERAVQVAREVADQVTIALEQARLRERLRGAAERLEQQVRERTAELNEANAELEAFSYSVSHDLRAPLRSIDGFSQAIEDDGGNVLSDRSKRFFQKVKAASGRMAELIDDLLNLSRLSRAEMIRVRVNLSPLAEGVIADLRAREPERQVEVSIQPELWAVGDLRLLRVALENLLGNAWKFSSKQPNSRIEVACSAQEGESVFVVRDNGAGFDMAYTQKLFSPFQRMHSEREFPGTGIGLATVHRIVRRHGGRIWAEGAVGKGATIFFTLGGAHGQ</sequence>
<keyword evidence="4" id="KW-0808">Transferase</keyword>
<dbReference type="InterPro" id="IPR029016">
    <property type="entry name" value="GAF-like_dom_sf"/>
</dbReference>
<evidence type="ECO:0000259" key="7">
    <source>
        <dbReference type="PROSITE" id="PS50109"/>
    </source>
</evidence>
<dbReference type="GO" id="GO:0000155">
    <property type="term" value="F:phosphorelay sensor kinase activity"/>
    <property type="evidence" value="ECO:0007669"/>
    <property type="project" value="InterPro"/>
</dbReference>
<evidence type="ECO:0000256" key="1">
    <source>
        <dbReference type="ARBA" id="ARBA00000085"/>
    </source>
</evidence>
<dbReference type="FunFam" id="1.10.287.130:FF:000070">
    <property type="entry name" value="Histidine kinase sensor protein"/>
    <property type="match status" value="1"/>
</dbReference>
<dbReference type="InterPro" id="IPR005467">
    <property type="entry name" value="His_kinase_dom"/>
</dbReference>
<accession>A0A1H7HCQ3</accession>
<evidence type="ECO:0000256" key="4">
    <source>
        <dbReference type="ARBA" id="ARBA00022679"/>
    </source>
</evidence>
<dbReference type="EMBL" id="FOAP01000001">
    <property type="protein sequence ID" value="SEK46750.1"/>
    <property type="molecule type" value="Genomic_DNA"/>
</dbReference>
<dbReference type="InterPro" id="IPR036890">
    <property type="entry name" value="HATPase_C_sf"/>
</dbReference>
<dbReference type="Gene3D" id="1.10.287.130">
    <property type="match status" value="1"/>
</dbReference>
<dbReference type="SUPFAM" id="SSF55874">
    <property type="entry name" value="ATPase domain of HSP90 chaperone/DNA topoisomerase II/histidine kinase"/>
    <property type="match status" value="1"/>
</dbReference>
<dbReference type="PROSITE" id="PS50109">
    <property type="entry name" value="HIS_KIN"/>
    <property type="match status" value="1"/>
</dbReference>